<dbReference type="RefSeq" id="WP_198576809.1">
    <property type="nucleotide sequence ID" value="NZ_JADWOX010000009.1"/>
</dbReference>
<dbReference type="EMBL" id="JADWOX010000009">
    <property type="protein sequence ID" value="MBI1684898.1"/>
    <property type="molecule type" value="Genomic_DNA"/>
</dbReference>
<reference evidence="1 2" key="1">
    <citation type="submission" date="2020-11" db="EMBL/GenBank/DDBJ databases">
        <title>genome sequence of strain KACC 18849.</title>
        <authorList>
            <person name="Gao J."/>
            <person name="Zhang X."/>
        </authorList>
    </citation>
    <scope>NUCLEOTIDE SEQUENCE [LARGE SCALE GENOMIC DNA]</scope>
    <source>
        <strain evidence="1 2">KACC 18849</strain>
    </source>
</reference>
<proteinExistence type="predicted"/>
<comment type="caution">
    <text evidence="1">The sequence shown here is derived from an EMBL/GenBank/DDBJ whole genome shotgun (WGS) entry which is preliminary data.</text>
</comment>
<gene>
    <name evidence="1" type="ORF">I4Q42_14590</name>
</gene>
<evidence type="ECO:0000313" key="1">
    <source>
        <dbReference type="EMBL" id="MBI1684898.1"/>
    </source>
</evidence>
<evidence type="ECO:0000313" key="2">
    <source>
        <dbReference type="Proteomes" id="UP000639859"/>
    </source>
</evidence>
<protein>
    <recommendedName>
        <fullName evidence="3">MarR family transcriptional regulator</fullName>
    </recommendedName>
</protein>
<keyword evidence="2" id="KW-1185">Reference proteome</keyword>
<organism evidence="1 2">
    <name type="scientific">Caulobacter hibisci</name>
    <dbReference type="NCBI Taxonomy" id="2035993"/>
    <lineage>
        <taxon>Bacteria</taxon>
        <taxon>Pseudomonadati</taxon>
        <taxon>Pseudomonadota</taxon>
        <taxon>Alphaproteobacteria</taxon>
        <taxon>Caulobacterales</taxon>
        <taxon>Caulobacteraceae</taxon>
        <taxon>Caulobacter</taxon>
    </lineage>
</organism>
<evidence type="ECO:0008006" key="3">
    <source>
        <dbReference type="Google" id="ProtNLM"/>
    </source>
</evidence>
<accession>A0ABS0T1W0</accession>
<dbReference type="Proteomes" id="UP000639859">
    <property type="component" value="Unassembled WGS sequence"/>
</dbReference>
<sequence length="54" mass="5786">MATINSMHADLEARLLGTLTPFERAMVFDAINELAGLAVSRLAADLALRRSAEA</sequence>
<name>A0ABS0T1W0_9CAUL</name>